<keyword evidence="4" id="KW-0378">Hydrolase</keyword>
<feature type="chain" id="PRO_5022035026" evidence="2">
    <location>
        <begin position="17"/>
        <end position="356"/>
    </location>
</feature>
<dbReference type="Proteomes" id="UP000320762">
    <property type="component" value="Unassembled WGS sequence"/>
</dbReference>
<reference evidence="4 5" key="1">
    <citation type="journal article" date="2019" name="New Phytol.">
        <title>Comparative genomics reveals unique wood-decay strategies and fruiting body development in the Schizophyllaceae.</title>
        <authorList>
            <person name="Almasi E."/>
            <person name="Sahu N."/>
            <person name="Krizsan K."/>
            <person name="Balint B."/>
            <person name="Kovacs G.M."/>
            <person name="Kiss B."/>
            <person name="Cseklye J."/>
            <person name="Drula E."/>
            <person name="Henrissat B."/>
            <person name="Nagy I."/>
            <person name="Chovatia M."/>
            <person name="Adam C."/>
            <person name="LaButti K."/>
            <person name="Lipzen A."/>
            <person name="Riley R."/>
            <person name="Grigoriev I.V."/>
            <person name="Nagy L.G."/>
        </authorList>
    </citation>
    <scope>NUCLEOTIDE SEQUENCE [LARGE SCALE GENOMIC DNA]</scope>
    <source>
        <strain evidence="4 5">NL-1724</strain>
    </source>
</reference>
<dbReference type="AlphaFoldDB" id="A0A550CZY8"/>
<comment type="caution">
    <text evidence="4">The sequence shown here is derived from an EMBL/GenBank/DDBJ whole genome shotgun (WGS) entry which is preliminary data.</text>
</comment>
<proteinExistence type="predicted"/>
<evidence type="ECO:0000256" key="1">
    <source>
        <dbReference type="SAM" id="MobiDB-lite"/>
    </source>
</evidence>
<dbReference type="Pfam" id="PF01464">
    <property type="entry name" value="SLT"/>
    <property type="match status" value="1"/>
</dbReference>
<feature type="region of interest" description="Disordered" evidence="1">
    <location>
        <begin position="40"/>
        <end position="127"/>
    </location>
</feature>
<evidence type="ECO:0000259" key="3">
    <source>
        <dbReference type="Pfam" id="PF01464"/>
    </source>
</evidence>
<organism evidence="4 5">
    <name type="scientific">Schizophyllum amplum</name>
    <dbReference type="NCBI Taxonomy" id="97359"/>
    <lineage>
        <taxon>Eukaryota</taxon>
        <taxon>Fungi</taxon>
        <taxon>Dikarya</taxon>
        <taxon>Basidiomycota</taxon>
        <taxon>Agaricomycotina</taxon>
        <taxon>Agaricomycetes</taxon>
        <taxon>Agaricomycetidae</taxon>
        <taxon>Agaricales</taxon>
        <taxon>Schizophyllaceae</taxon>
        <taxon>Schizophyllum</taxon>
    </lineage>
</organism>
<evidence type="ECO:0000256" key="2">
    <source>
        <dbReference type="SAM" id="SignalP"/>
    </source>
</evidence>
<dbReference type="InterPro" id="IPR008258">
    <property type="entry name" value="Transglycosylase_SLT_dom_1"/>
</dbReference>
<keyword evidence="5" id="KW-1185">Reference proteome</keyword>
<feature type="domain" description="Transglycosylase SLT" evidence="3">
    <location>
        <begin position="210"/>
        <end position="298"/>
    </location>
</feature>
<dbReference type="SUPFAM" id="SSF53955">
    <property type="entry name" value="Lysozyme-like"/>
    <property type="match status" value="1"/>
</dbReference>
<dbReference type="OrthoDB" id="2537480at2759"/>
<dbReference type="GO" id="GO:0016787">
    <property type="term" value="F:hydrolase activity"/>
    <property type="evidence" value="ECO:0007669"/>
    <property type="project" value="UniProtKB-KW"/>
</dbReference>
<feature type="compositionally biased region" description="Low complexity" evidence="1">
    <location>
        <begin position="74"/>
        <end position="90"/>
    </location>
</feature>
<dbReference type="InterPro" id="IPR023346">
    <property type="entry name" value="Lysozyme-like_dom_sf"/>
</dbReference>
<evidence type="ECO:0000313" key="4">
    <source>
        <dbReference type="EMBL" id="TRM70358.1"/>
    </source>
</evidence>
<sequence>MKLALVLAAISACALAHDGRGALSSGDRQEVARHMRLAKKGAAHYSVRPIHGSATTPSRRSKTKRQCRQRDNVATATPSPSSSSAQAAPTESTNVDWAPPDQGNQKNNNQDWSKPPDQASADQGNQDWSQPVAGLIKVATDAVCGASGATSDISATGGPNGKLDWLNCGLNAGGWSPPYVTIDDVVTVSLSDAVKDSSSPFQACADYVDMFEQYGNENGIPGIMLASFAMQESTCNKNAVGGNGEQGLMQITVDKCGGAPGGDCKEPNFNIRTGAKYFKGVLDDNGGDLLKSIAGYNGWRSGMTFADATAAQYTGQCFAQNNLDYLHQFLNGWCQNVDAYQHNPPLGQYFNLAVCG</sequence>
<dbReference type="EMBL" id="VDMD01000001">
    <property type="protein sequence ID" value="TRM70358.1"/>
    <property type="molecule type" value="Genomic_DNA"/>
</dbReference>
<gene>
    <name evidence="4" type="ORF">BD626DRAFT_544749</name>
</gene>
<dbReference type="CDD" id="cd00254">
    <property type="entry name" value="LT-like"/>
    <property type="match status" value="1"/>
</dbReference>
<dbReference type="Gene3D" id="1.10.530.10">
    <property type="match status" value="1"/>
</dbReference>
<feature type="signal peptide" evidence="2">
    <location>
        <begin position="1"/>
        <end position="16"/>
    </location>
</feature>
<feature type="compositionally biased region" description="Polar residues" evidence="1">
    <location>
        <begin position="102"/>
        <end position="112"/>
    </location>
</feature>
<evidence type="ECO:0000313" key="5">
    <source>
        <dbReference type="Proteomes" id="UP000320762"/>
    </source>
</evidence>
<keyword evidence="2" id="KW-0732">Signal</keyword>
<accession>A0A550CZY8</accession>
<name>A0A550CZY8_9AGAR</name>
<protein>
    <submittedName>
        <fullName evidence="4">Glycoside hydrolase family 23 protein</fullName>
    </submittedName>
</protein>